<dbReference type="GO" id="GO:0006487">
    <property type="term" value="P:protein N-linked glycosylation"/>
    <property type="evidence" value="ECO:0007669"/>
    <property type="project" value="TreeGrafter"/>
</dbReference>
<comment type="similarity">
    <text evidence="1">Belongs to the ANP1/MMN9/VAN1 family.</text>
</comment>
<proteinExistence type="inferred from homology"/>
<dbReference type="InterPro" id="IPR052086">
    <property type="entry name" value="Mannan_Polymerase_Subunit"/>
</dbReference>
<evidence type="ECO:0000256" key="2">
    <source>
        <dbReference type="SAM" id="Phobius"/>
    </source>
</evidence>
<keyword evidence="4" id="KW-1185">Reference proteome</keyword>
<sequence length="373" mass="43620">MLRLRSRERRSLIRIFLVAVFIFGGIQLWRRGQNDDIDRFYCGDQVKGASQRDPHELLIIGSESLEPANATSAEEQDRVLILTPLRDAASHLEQHFKLLSELTYPHQSIDLAFLVSDCKDDTFSVLKEQLESLQDESNPHRFRSAIIIQRDFGDNTIGQSVEERHSFRAQAPRRMAIGRARNYLLYNAIRPVHDWVYWRDVDIVENPSSILEDFMKHDKDILVPNIWFHRYDKTGKDIEGRYDYNSWQESWWGRWRRSHLDKNVVLAEGYKEYNMHRRTLNWMGDRHKNKDIEVNLDGIGGVNILVKADVHRYGINFPCYAFENQADTEGFAQMAKRAGFQVVGLPNYIVWHIDTEEKEGNLKGKPKEDSPMS</sequence>
<evidence type="ECO:0000256" key="1">
    <source>
        <dbReference type="ARBA" id="ARBA00037964"/>
    </source>
</evidence>
<name>A0AA39QT34_9LECA</name>
<comment type="caution">
    <text evidence="3">The sequence shown here is derived from an EMBL/GenBank/DDBJ whole genome shotgun (WGS) entry which is preliminary data.</text>
</comment>
<keyword evidence="2" id="KW-0472">Membrane</keyword>
<accession>A0AA39QT34</accession>
<dbReference type="PANTHER" id="PTHR43083:SF4">
    <property type="entry name" value="N-GLYCOSYL-TRANSFERASE (AFU_ORTHOLOGUE AFUA_4G06870)"/>
    <property type="match status" value="1"/>
</dbReference>
<dbReference type="Pfam" id="PF03452">
    <property type="entry name" value="Anp1"/>
    <property type="match status" value="1"/>
</dbReference>
<keyword evidence="2" id="KW-0812">Transmembrane</keyword>
<dbReference type="GO" id="GO:0000136">
    <property type="term" value="C:mannan polymerase complex"/>
    <property type="evidence" value="ECO:0007669"/>
    <property type="project" value="TreeGrafter"/>
</dbReference>
<keyword evidence="2" id="KW-1133">Transmembrane helix</keyword>
<gene>
    <name evidence="3" type="ORF">JMJ35_009783</name>
</gene>
<dbReference type="PANTHER" id="PTHR43083">
    <property type="entry name" value="MANNAN POLYMERASE II"/>
    <property type="match status" value="1"/>
</dbReference>
<dbReference type="EMBL" id="JAFEKC020000022">
    <property type="protein sequence ID" value="KAK0507894.1"/>
    <property type="molecule type" value="Genomic_DNA"/>
</dbReference>
<evidence type="ECO:0008006" key="5">
    <source>
        <dbReference type="Google" id="ProtNLM"/>
    </source>
</evidence>
<dbReference type="SUPFAM" id="SSF53448">
    <property type="entry name" value="Nucleotide-diphospho-sugar transferases"/>
    <property type="match status" value="1"/>
</dbReference>
<reference evidence="3" key="1">
    <citation type="submission" date="2023-03" db="EMBL/GenBank/DDBJ databases">
        <title>Complete genome of Cladonia borealis.</title>
        <authorList>
            <person name="Park H."/>
        </authorList>
    </citation>
    <scope>NUCLEOTIDE SEQUENCE</scope>
    <source>
        <strain evidence="3">ANT050790</strain>
    </source>
</reference>
<dbReference type="InterPro" id="IPR029044">
    <property type="entry name" value="Nucleotide-diphossugar_trans"/>
</dbReference>
<dbReference type="GO" id="GO:0000032">
    <property type="term" value="P:cell wall mannoprotein biosynthetic process"/>
    <property type="evidence" value="ECO:0007669"/>
    <property type="project" value="TreeGrafter"/>
</dbReference>
<dbReference type="Gene3D" id="3.90.550.10">
    <property type="entry name" value="Spore Coat Polysaccharide Biosynthesis Protein SpsA, Chain A"/>
    <property type="match status" value="1"/>
</dbReference>
<dbReference type="AlphaFoldDB" id="A0AA39QT34"/>
<dbReference type="GO" id="GO:0000009">
    <property type="term" value="F:alpha-1,6-mannosyltransferase activity"/>
    <property type="evidence" value="ECO:0007669"/>
    <property type="project" value="TreeGrafter"/>
</dbReference>
<feature type="transmembrane region" description="Helical" evidence="2">
    <location>
        <begin position="12"/>
        <end position="29"/>
    </location>
</feature>
<dbReference type="Proteomes" id="UP001166286">
    <property type="component" value="Unassembled WGS sequence"/>
</dbReference>
<protein>
    <recommendedName>
        <fullName evidence="5">Mannan polymerase II complex ANP1 subunit</fullName>
    </recommendedName>
</protein>
<organism evidence="3 4">
    <name type="scientific">Cladonia borealis</name>
    <dbReference type="NCBI Taxonomy" id="184061"/>
    <lineage>
        <taxon>Eukaryota</taxon>
        <taxon>Fungi</taxon>
        <taxon>Dikarya</taxon>
        <taxon>Ascomycota</taxon>
        <taxon>Pezizomycotina</taxon>
        <taxon>Lecanoromycetes</taxon>
        <taxon>OSLEUM clade</taxon>
        <taxon>Lecanoromycetidae</taxon>
        <taxon>Lecanorales</taxon>
        <taxon>Lecanorineae</taxon>
        <taxon>Cladoniaceae</taxon>
        <taxon>Cladonia</taxon>
    </lineage>
</organism>
<evidence type="ECO:0000313" key="4">
    <source>
        <dbReference type="Proteomes" id="UP001166286"/>
    </source>
</evidence>
<evidence type="ECO:0000313" key="3">
    <source>
        <dbReference type="EMBL" id="KAK0507894.1"/>
    </source>
</evidence>